<proteinExistence type="predicted"/>
<dbReference type="EMBL" id="LR134317">
    <property type="protein sequence ID" value="VEF05800.1"/>
    <property type="molecule type" value="Genomic_DNA"/>
</dbReference>
<reference evidence="1 2" key="1">
    <citation type="submission" date="2018-12" db="EMBL/GenBank/DDBJ databases">
        <authorList>
            <consortium name="Pathogen Informatics"/>
        </authorList>
    </citation>
    <scope>NUCLEOTIDE SEQUENCE [LARGE SCALE GENOMIC DNA]</scope>
    <source>
        <strain evidence="1 2">NCTC6180</strain>
    </source>
</reference>
<sequence>MYFAFIIQLSPKKSTLALQEDSIKNCCRHDRKNVLKKSTFFKKRLDFFCKRLHNIKCKKYILGGNRYEIMAKSYRQWGKLDTC</sequence>
<evidence type="ECO:0000313" key="1">
    <source>
        <dbReference type="EMBL" id="VEF05800.1"/>
    </source>
</evidence>
<dbReference type="Proteomes" id="UP000269903">
    <property type="component" value="Chromosome"/>
</dbReference>
<accession>A0A2X3SZK6</accession>
<organism evidence="1 2">
    <name type="scientific">Streptococcus equi subsp. zooepidemicus</name>
    <dbReference type="NCBI Taxonomy" id="40041"/>
    <lineage>
        <taxon>Bacteria</taxon>
        <taxon>Bacillati</taxon>
        <taxon>Bacillota</taxon>
        <taxon>Bacilli</taxon>
        <taxon>Lactobacillales</taxon>
        <taxon>Streptococcaceae</taxon>
        <taxon>Streptococcus</taxon>
    </lineage>
</organism>
<dbReference type="AlphaFoldDB" id="A0A2X3SZK6"/>
<protein>
    <submittedName>
        <fullName evidence="1">Maltose/maltodextrin-binding protein</fullName>
    </submittedName>
</protein>
<name>A0A2X3SZK6_STRSZ</name>
<evidence type="ECO:0000313" key="2">
    <source>
        <dbReference type="Proteomes" id="UP000269903"/>
    </source>
</evidence>
<gene>
    <name evidence="1" type="primary">malE</name>
    <name evidence="1" type="ORF">NCTC6180_00515</name>
</gene>